<protein>
    <submittedName>
        <fullName evidence="2">PEP-CTERM sorting domain-containing protein</fullName>
    </submittedName>
</protein>
<proteinExistence type="predicted"/>
<dbReference type="Proteomes" id="UP001165653">
    <property type="component" value="Unassembled WGS sequence"/>
</dbReference>
<dbReference type="InterPro" id="IPR013424">
    <property type="entry name" value="Ice-binding_C"/>
</dbReference>
<sequence length="218" mass="23435">MNYIPIALIMAAYASARAATIVNEDPAEGGIGYAWTIQIGANETVTTPNVEDANVGVWSWHDTAFAGAENMGWTHTSSWAAVEVTEAVYLTITMGRNASVPFLEGVRDTQYLFPSFTIWSGWDNTGSDNHTYQNNGLVPWAEGLTQLQGFVSNTTETTASLTLYLEPGLYTVAMGSHGPATGGLPRQGFYTNFTTVPEPSAALLATAAMGVMGLRRRR</sequence>
<evidence type="ECO:0000256" key="1">
    <source>
        <dbReference type="SAM" id="SignalP"/>
    </source>
</evidence>
<keyword evidence="1" id="KW-0732">Signal</keyword>
<reference evidence="2" key="1">
    <citation type="submission" date="2022-10" db="EMBL/GenBank/DDBJ databases">
        <title>Luteolibacter sp. GHJ8, whole genome shotgun sequencing project.</title>
        <authorList>
            <person name="Zhao G."/>
            <person name="Shen L."/>
        </authorList>
    </citation>
    <scope>NUCLEOTIDE SEQUENCE</scope>
    <source>
        <strain evidence="2">GHJ8</strain>
    </source>
</reference>
<gene>
    <name evidence="2" type="ORF">OJ996_21265</name>
</gene>
<accession>A0ABT3G8F8</accession>
<evidence type="ECO:0000313" key="2">
    <source>
        <dbReference type="EMBL" id="MCW1916133.1"/>
    </source>
</evidence>
<dbReference type="NCBIfam" id="TIGR02595">
    <property type="entry name" value="PEP_CTERM"/>
    <property type="match status" value="1"/>
</dbReference>
<dbReference type="RefSeq" id="WP_264515701.1">
    <property type="nucleotide sequence ID" value="NZ_JAPDDR010000012.1"/>
</dbReference>
<dbReference type="EMBL" id="JAPDDR010000012">
    <property type="protein sequence ID" value="MCW1916133.1"/>
    <property type="molecule type" value="Genomic_DNA"/>
</dbReference>
<evidence type="ECO:0000313" key="3">
    <source>
        <dbReference type="Proteomes" id="UP001165653"/>
    </source>
</evidence>
<name>A0ABT3G8F8_9BACT</name>
<organism evidence="2 3">
    <name type="scientific">Luteolibacter rhizosphaerae</name>
    <dbReference type="NCBI Taxonomy" id="2989719"/>
    <lineage>
        <taxon>Bacteria</taxon>
        <taxon>Pseudomonadati</taxon>
        <taxon>Verrucomicrobiota</taxon>
        <taxon>Verrucomicrobiia</taxon>
        <taxon>Verrucomicrobiales</taxon>
        <taxon>Verrucomicrobiaceae</taxon>
        <taxon>Luteolibacter</taxon>
    </lineage>
</organism>
<dbReference type="Gene3D" id="2.60.120.1220">
    <property type="match status" value="1"/>
</dbReference>
<comment type="caution">
    <text evidence="2">The sequence shown here is derived from an EMBL/GenBank/DDBJ whole genome shotgun (WGS) entry which is preliminary data.</text>
</comment>
<keyword evidence="3" id="KW-1185">Reference proteome</keyword>
<feature type="signal peptide" evidence="1">
    <location>
        <begin position="1"/>
        <end position="18"/>
    </location>
</feature>
<feature type="chain" id="PRO_5046075002" evidence="1">
    <location>
        <begin position="19"/>
        <end position="218"/>
    </location>
</feature>